<sequence>MIEKEQLTLELPAVDIEPSYNNSKGKYTVDISHIYRFYILINWLGVLEKSKVLKKGTDAIFECDNETIADEILDCIASCKKRKIYKVPNFNPICITGLDKVSVNHWKFAVERKLGYEKSQYFRSVTSKWDF</sequence>
<gene>
    <name evidence="1" type="ORF">F892_00008</name>
</gene>
<dbReference type="HOGENOM" id="CLU_1923029_0_0_6"/>
<evidence type="ECO:0000313" key="2">
    <source>
        <dbReference type="Proteomes" id="UP000013173"/>
    </source>
</evidence>
<dbReference type="PATRIC" id="fig|1217706.3.peg.6"/>
<dbReference type="OrthoDB" id="6687890at2"/>
<dbReference type="RefSeq" id="WP_005254859.1">
    <property type="nucleotide sequence ID" value="NZ_BMDR01000015.1"/>
</dbReference>
<proteinExistence type="predicted"/>
<evidence type="ECO:0000313" key="1">
    <source>
        <dbReference type="EMBL" id="ENX24858.1"/>
    </source>
</evidence>
<reference evidence="1 2" key="1">
    <citation type="submission" date="2013-02" db="EMBL/GenBank/DDBJ databases">
        <title>The Genome Sequence of Acinetobacter sp. NIPH 2168.</title>
        <authorList>
            <consortium name="The Broad Institute Genome Sequencing Platform"/>
            <consortium name="The Broad Institute Genome Sequencing Center for Infectious Disease"/>
            <person name="Cerqueira G."/>
            <person name="Feldgarden M."/>
            <person name="Courvalin P."/>
            <person name="Perichon B."/>
            <person name="Grillot-Courvalin C."/>
            <person name="Clermont D."/>
            <person name="Rocha E."/>
            <person name="Yoon E.-J."/>
            <person name="Nemec A."/>
            <person name="Walker B."/>
            <person name="Young S.K."/>
            <person name="Zeng Q."/>
            <person name="Gargeya S."/>
            <person name="Fitzgerald M."/>
            <person name="Haas B."/>
            <person name="Abouelleil A."/>
            <person name="Alvarado L."/>
            <person name="Arachchi H.M."/>
            <person name="Berlin A.M."/>
            <person name="Chapman S.B."/>
            <person name="Dewar J."/>
            <person name="Goldberg J."/>
            <person name="Griggs A."/>
            <person name="Gujja S."/>
            <person name="Hansen M."/>
            <person name="Howarth C."/>
            <person name="Imamovic A."/>
            <person name="Larimer J."/>
            <person name="McCowan C."/>
            <person name="Murphy C."/>
            <person name="Neiman D."/>
            <person name="Pearson M."/>
            <person name="Priest M."/>
            <person name="Roberts A."/>
            <person name="Saif S."/>
            <person name="Shea T."/>
            <person name="Sisk P."/>
            <person name="Sykes S."/>
            <person name="Wortman J."/>
            <person name="Nusbaum C."/>
            <person name="Birren B."/>
        </authorList>
    </citation>
    <scope>NUCLEOTIDE SEQUENCE [LARGE SCALE GENOMIC DNA]</scope>
    <source>
        <strain evidence="1 2">NIPH 2168</strain>
    </source>
</reference>
<name>N9NUV5_9GAMM</name>
<accession>N9NUV5</accession>
<dbReference type="EMBL" id="APRW01000001">
    <property type="protein sequence ID" value="ENX24858.1"/>
    <property type="molecule type" value="Genomic_DNA"/>
</dbReference>
<dbReference type="AlphaFoldDB" id="N9NUV5"/>
<organism evidence="1 2">
    <name type="scientific">Acinetobacter vivianii</name>
    <dbReference type="NCBI Taxonomy" id="1776742"/>
    <lineage>
        <taxon>Bacteria</taxon>
        <taxon>Pseudomonadati</taxon>
        <taxon>Pseudomonadota</taxon>
        <taxon>Gammaproteobacteria</taxon>
        <taxon>Moraxellales</taxon>
        <taxon>Moraxellaceae</taxon>
        <taxon>Acinetobacter</taxon>
    </lineage>
</organism>
<dbReference type="Proteomes" id="UP000013173">
    <property type="component" value="Unassembled WGS sequence"/>
</dbReference>
<keyword evidence="2" id="KW-1185">Reference proteome</keyword>
<dbReference type="GeneID" id="303685454"/>
<comment type="caution">
    <text evidence="1">The sequence shown here is derived from an EMBL/GenBank/DDBJ whole genome shotgun (WGS) entry which is preliminary data.</text>
</comment>
<protein>
    <submittedName>
        <fullName evidence="1">Uncharacterized protein</fullName>
    </submittedName>
</protein>